<keyword evidence="3" id="KW-0176">Collagen</keyword>
<dbReference type="InterPro" id="IPR050149">
    <property type="entry name" value="Collagen_superfamily"/>
</dbReference>
<organism evidence="3 4">
    <name type="scientific">Geodia barretti</name>
    <name type="common">Barrett's horny sponge</name>
    <dbReference type="NCBI Taxonomy" id="519541"/>
    <lineage>
        <taxon>Eukaryota</taxon>
        <taxon>Metazoa</taxon>
        <taxon>Porifera</taxon>
        <taxon>Demospongiae</taxon>
        <taxon>Heteroscleromorpha</taxon>
        <taxon>Tetractinellida</taxon>
        <taxon>Astrophorina</taxon>
        <taxon>Geodiidae</taxon>
        <taxon>Geodia</taxon>
    </lineage>
</organism>
<feature type="region of interest" description="Disordered" evidence="1">
    <location>
        <begin position="281"/>
        <end position="309"/>
    </location>
</feature>
<feature type="compositionally biased region" description="Low complexity" evidence="1">
    <location>
        <begin position="343"/>
        <end position="358"/>
    </location>
</feature>
<evidence type="ECO:0000313" key="3">
    <source>
        <dbReference type="EMBL" id="CAI8006734.1"/>
    </source>
</evidence>
<feature type="compositionally biased region" description="Polar residues" evidence="1">
    <location>
        <begin position="520"/>
        <end position="535"/>
    </location>
</feature>
<feature type="compositionally biased region" description="Low complexity" evidence="1">
    <location>
        <begin position="489"/>
        <end position="499"/>
    </location>
</feature>
<dbReference type="GO" id="GO:0005615">
    <property type="term" value="C:extracellular space"/>
    <property type="evidence" value="ECO:0007669"/>
    <property type="project" value="TreeGrafter"/>
</dbReference>
<accession>A0AA35R8F1</accession>
<evidence type="ECO:0000256" key="1">
    <source>
        <dbReference type="SAM" id="MobiDB-lite"/>
    </source>
</evidence>
<dbReference type="GO" id="GO:0030020">
    <property type="term" value="F:extracellular matrix structural constituent conferring tensile strength"/>
    <property type="evidence" value="ECO:0007669"/>
    <property type="project" value="TreeGrafter"/>
</dbReference>
<feature type="signal peptide" evidence="2">
    <location>
        <begin position="1"/>
        <end position="22"/>
    </location>
</feature>
<name>A0AA35R8F1_GEOBA</name>
<protein>
    <submittedName>
        <fullName evidence="3">Collagen alpha-5(VI) chain</fullName>
    </submittedName>
</protein>
<dbReference type="PANTHER" id="PTHR24023">
    <property type="entry name" value="COLLAGEN ALPHA"/>
    <property type="match status" value="1"/>
</dbReference>
<dbReference type="GO" id="GO:0030198">
    <property type="term" value="P:extracellular matrix organization"/>
    <property type="evidence" value="ECO:0007669"/>
    <property type="project" value="TreeGrafter"/>
</dbReference>
<feature type="chain" id="PRO_5041277553" evidence="2">
    <location>
        <begin position="23"/>
        <end position="580"/>
    </location>
</feature>
<evidence type="ECO:0000256" key="2">
    <source>
        <dbReference type="SAM" id="SignalP"/>
    </source>
</evidence>
<dbReference type="InterPro" id="IPR008160">
    <property type="entry name" value="Collagen"/>
</dbReference>
<dbReference type="GO" id="GO:0005581">
    <property type="term" value="C:collagen trimer"/>
    <property type="evidence" value="ECO:0007669"/>
    <property type="project" value="UniProtKB-KW"/>
</dbReference>
<keyword evidence="4" id="KW-1185">Reference proteome</keyword>
<proteinExistence type="predicted"/>
<reference evidence="3" key="1">
    <citation type="submission" date="2023-03" db="EMBL/GenBank/DDBJ databases">
        <authorList>
            <person name="Steffen K."/>
            <person name="Cardenas P."/>
        </authorList>
    </citation>
    <scope>NUCLEOTIDE SEQUENCE</scope>
</reference>
<dbReference type="PANTHER" id="PTHR24023:SF910">
    <property type="entry name" value="COLLECTIN-12"/>
    <property type="match status" value="1"/>
</dbReference>
<dbReference type="GO" id="GO:0031012">
    <property type="term" value="C:extracellular matrix"/>
    <property type="evidence" value="ECO:0007669"/>
    <property type="project" value="TreeGrafter"/>
</dbReference>
<dbReference type="EMBL" id="CASHTH010000712">
    <property type="protein sequence ID" value="CAI8006734.1"/>
    <property type="molecule type" value="Genomic_DNA"/>
</dbReference>
<dbReference type="AlphaFoldDB" id="A0AA35R8F1"/>
<feature type="region of interest" description="Disordered" evidence="1">
    <location>
        <begin position="339"/>
        <end position="543"/>
    </location>
</feature>
<evidence type="ECO:0000313" key="4">
    <source>
        <dbReference type="Proteomes" id="UP001174909"/>
    </source>
</evidence>
<keyword evidence="2" id="KW-0732">Signal</keyword>
<gene>
    <name evidence="3" type="ORF">GBAR_LOCUS4874</name>
</gene>
<feature type="compositionally biased region" description="Pro residues" evidence="1">
    <location>
        <begin position="378"/>
        <end position="387"/>
    </location>
</feature>
<sequence>MAVAGIAIAALLMAMNSSDGGADPTVSEQPAIPQATPLASVATAQQIFANQLYWGVTDPNDSFPEPRGDEFGESDLFLNVATGDVFELVGGQWAFPSVGSLTGPSGPWGTGWYWGNGAPGPGNVVSRGQGFQTGDLYLDATTGEIYGYAADGWPEMPLGSLRSPAGAPGNRWYWGQGAPIERPPAPREGGFVPGDLYLDIGSGEVYEHEVDAWGTSPIFALIQHSAGGLSRWRLGLGHPDSALTGRDELALEDGDLYLDANSGRIYRFWNEMWLLLPAASGSGGTGGTQPAASGPDGNRWYWGMRAPGQDGPVPIGAEFQSGDLFLNVANGNVHQFDGSQWDSVPLGSLQGPSGSDGSDGSDGGRGPPGPSGAAQGPPGVPGQPGPQGPAGVRGPTGVEGLPGEQGPVGAMGPRGEPGAPGPQGLRGEQGLVGSRGEQGSPGEQGPVGLRGQQGSSGNQGAEGPIGPRGDPWDKGATGDQGPPGGAVGPQGPQGLPGLQGERGETGRIGRPGKTGLQGDSGVQGSQWYFGSGNPTDNPPGTRGSGFNVGDMYFDITGCGIYAYESAGWGASPIVTLSGCS</sequence>
<dbReference type="Proteomes" id="UP001174909">
    <property type="component" value="Unassembled WGS sequence"/>
</dbReference>
<dbReference type="Pfam" id="PF01391">
    <property type="entry name" value="Collagen"/>
    <property type="match status" value="1"/>
</dbReference>
<comment type="caution">
    <text evidence="3">The sequence shown here is derived from an EMBL/GenBank/DDBJ whole genome shotgun (WGS) entry which is preliminary data.</text>
</comment>